<evidence type="ECO:0000313" key="7">
    <source>
        <dbReference type="EMBL" id="VAW19573.1"/>
    </source>
</evidence>
<dbReference type="FunFam" id="3.40.50.300:FF:000425">
    <property type="entry name" value="Probable ABC transporter, ATP-binding subunit"/>
    <property type="match status" value="1"/>
</dbReference>
<evidence type="ECO:0000256" key="1">
    <source>
        <dbReference type="ARBA" id="ARBA00005417"/>
    </source>
</evidence>
<dbReference type="InterPro" id="IPR003593">
    <property type="entry name" value="AAA+_ATPase"/>
</dbReference>
<keyword evidence="3" id="KW-0677">Repeat</keyword>
<dbReference type="AlphaFoldDB" id="A0A3B0TTQ7"/>
<evidence type="ECO:0000256" key="2">
    <source>
        <dbReference type="ARBA" id="ARBA00022448"/>
    </source>
</evidence>
<evidence type="ECO:0000256" key="3">
    <source>
        <dbReference type="ARBA" id="ARBA00022737"/>
    </source>
</evidence>
<dbReference type="PANTHER" id="PTHR43117">
    <property type="entry name" value="OSMOPROTECTANT IMPORT ATP-BINDING PROTEIN OSMV"/>
    <property type="match status" value="1"/>
</dbReference>
<evidence type="ECO:0000256" key="4">
    <source>
        <dbReference type="ARBA" id="ARBA00022741"/>
    </source>
</evidence>
<name>A0A3B0TTQ7_9ZZZZ</name>
<reference evidence="7" key="1">
    <citation type="submission" date="2018-06" db="EMBL/GenBank/DDBJ databases">
        <authorList>
            <person name="Zhirakovskaya E."/>
        </authorList>
    </citation>
    <scope>NUCLEOTIDE SEQUENCE</scope>
</reference>
<dbReference type="GO" id="GO:0016887">
    <property type="term" value="F:ATP hydrolysis activity"/>
    <property type="evidence" value="ECO:0007669"/>
    <property type="project" value="InterPro"/>
</dbReference>
<accession>A0A3B0TTQ7</accession>
<feature type="domain" description="ABC transporter" evidence="6">
    <location>
        <begin position="2"/>
        <end position="240"/>
    </location>
</feature>
<keyword evidence="2" id="KW-0813">Transport</keyword>
<comment type="similarity">
    <text evidence="1">Belongs to the ABC transporter superfamily.</text>
</comment>
<dbReference type="Gene3D" id="3.40.50.300">
    <property type="entry name" value="P-loop containing nucleotide triphosphate hydrolases"/>
    <property type="match status" value="1"/>
</dbReference>
<evidence type="ECO:0000256" key="5">
    <source>
        <dbReference type="ARBA" id="ARBA00022840"/>
    </source>
</evidence>
<dbReference type="PANTHER" id="PTHR43117:SF4">
    <property type="entry name" value="OSMOPROTECTANT IMPORT ATP-BINDING PROTEIN OSMV"/>
    <property type="match status" value="1"/>
</dbReference>
<sequence length="384" mass="42656">MIRLENLTKIFETPGGDVTAVNQVNMEVQAGEVCILLGPSGCGKTTTLKMINTLIPKTSGKIFIDGKDTDEIDPVKLRRNIGYVIQQIGLFPNMTIEDNICVVPDLLGWERTKSRTRAAELLEMVNLAPAAFLKRYPKELSGGQQQRIGVIRALAADPPVLLMDEPFGALDPINRAVIQDEFLRMQKDIKKTIMFVSHDIDEAIKMGDKIAIFKDGFLEQYSAPDDLLARPANDFVASFLGHERTLKRLSLLSVDEVKFGENFRVSGDETLEKAVRQMEELGHQNIVVTGPNGRARAFLHLNDIRGKKGLIEEYRQALPAMANVRENLKTAVSTMFRYDVSWLVCVDDDGFYKGYITQKAISHALNAVYRDDKPKAAQSSGGAG</sequence>
<dbReference type="PROSITE" id="PS00211">
    <property type="entry name" value="ABC_TRANSPORTER_1"/>
    <property type="match status" value="1"/>
</dbReference>
<dbReference type="PROSITE" id="PS50893">
    <property type="entry name" value="ABC_TRANSPORTER_2"/>
    <property type="match status" value="1"/>
</dbReference>
<dbReference type="NCBIfam" id="TIGR01186">
    <property type="entry name" value="proV"/>
    <property type="match status" value="1"/>
</dbReference>
<dbReference type="GO" id="GO:0016020">
    <property type="term" value="C:membrane"/>
    <property type="evidence" value="ECO:0007669"/>
    <property type="project" value="InterPro"/>
</dbReference>
<dbReference type="InterPro" id="IPR005892">
    <property type="entry name" value="Gly-betaine_transp_ATP-bd"/>
</dbReference>
<dbReference type="Gene3D" id="3.10.580.10">
    <property type="entry name" value="CBS-domain"/>
    <property type="match status" value="1"/>
</dbReference>
<dbReference type="EMBL" id="UOEO01000115">
    <property type="protein sequence ID" value="VAW19573.1"/>
    <property type="molecule type" value="Genomic_DNA"/>
</dbReference>
<dbReference type="Pfam" id="PF00005">
    <property type="entry name" value="ABC_tran"/>
    <property type="match status" value="1"/>
</dbReference>
<organism evidence="7">
    <name type="scientific">hydrothermal vent metagenome</name>
    <dbReference type="NCBI Taxonomy" id="652676"/>
    <lineage>
        <taxon>unclassified sequences</taxon>
        <taxon>metagenomes</taxon>
        <taxon>ecological metagenomes</taxon>
    </lineage>
</organism>
<dbReference type="GO" id="GO:0005524">
    <property type="term" value="F:ATP binding"/>
    <property type="evidence" value="ECO:0007669"/>
    <property type="project" value="UniProtKB-KW"/>
</dbReference>
<dbReference type="SMART" id="SM00382">
    <property type="entry name" value="AAA"/>
    <property type="match status" value="1"/>
</dbReference>
<dbReference type="InterPro" id="IPR027417">
    <property type="entry name" value="P-loop_NTPase"/>
</dbReference>
<evidence type="ECO:0000259" key="6">
    <source>
        <dbReference type="PROSITE" id="PS50893"/>
    </source>
</evidence>
<gene>
    <name evidence="7" type="ORF">MNBD_ALPHA12-1612</name>
</gene>
<dbReference type="Pfam" id="PF00571">
    <property type="entry name" value="CBS"/>
    <property type="match status" value="1"/>
</dbReference>
<keyword evidence="4" id="KW-0547">Nucleotide-binding</keyword>
<dbReference type="InterPro" id="IPR017871">
    <property type="entry name" value="ABC_transporter-like_CS"/>
</dbReference>
<dbReference type="GO" id="GO:0031460">
    <property type="term" value="P:glycine betaine transport"/>
    <property type="evidence" value="ECO:0007669"/>
    <property type="project" value="InterPro"/>
</dbReference>
<dbReference type="SUPFAM" id="SSF54631">
    <property type="entry name" value="CBS-domain pair"/>
    <property type="match status" value="1"/>
</dbReference>
<dbReference type="InterPro" id="IPR046342">
    <property type="entry name" value="CBS_dom_sf"/>
</dbReference>
<keyword evidence="5 7" id="KW-0067">ATP-binding</keyword>
<dbReference type="InterPro" id="IPR003439">
    <property type="entry name" value="ABC_transporter-like_ATP-bd"/>
</dbReference>
<dbReference type="InterPro" id="IPR000644">
    <property type="entry name" value="CBS_dom"/>
</dbReference>
<proteinExistence type="inferred from homology"/>
<protein>
    <submittedName>
        <fullName evidence="7">Osmoprotectant ABC transporter, ATP-binding protein OsmV</fullName>
    </submittedName>
</protein>
<dbReference type="SUPFAM" id="SSF52540">
    <property type="entry name" value="P-loop containing nucleoside triphosphate hydrolases"/>
    <property type="match status" value="1"/>
</dbReference>